<dbReference type="GO" id="GO:0016925">
    <property type="term" value="P:protein sumoylation"/>
    <property type="evidence" value="ECO:0007669"/>
    <property type="project" value="UniProtKB-ARBA"/>
</dbReference>
<evidence type="ECO:0000256" key="2">
    <source>
        <dbReference type="ARBA" id="ARBA00004718"/>
    </source>
</evidence>
<keyword evidence="15" id="KW-1185">Reference proteome</keyword>
<dbReference type="OrthoDB" id="6600758at2759"/>
<evidence type="ECO:0000256" key="1">
    <source>
        <dbReference type="ARBA" id="ARBA00004123"/>
    </source>
</evidence>
<dbReference type="GO" id="GO:0005694">
    <property type="term" value="C:chromosome"/>
    <property type="evidence" value="ECO:0007669"/>
    <property type="project" value="UniProtKB-ARBA"/>
</dbReference>
<evidence type="ECO:0000313" key="15">
    <source>
        <dbReference type="Proteomes" id="UP000238350"/>
    </source>
</evidence>
<protein>
    <recommendedName>
        <fullName evidence="8">SUMO-conjugating enzyme UBC9</fullName>
    </recommendedName>
    <alternativeName>
        <fullName evidence="9">Ubiquitin carrier protein 9</fullName>
    </alternativeName>
    <alternativeName>
        <fullName evidence="10">Ubiquitin-conjugating enzyme E2-18 kDa</fullName>
    </alternativeName>
</protein>
<keyword evidence="7" id="KW-0539">Nucleus</keyword>
<comment type="subcellular location">
    <subcellularLocation>
        <location evidence="1">Nucleus</location>
    </subcellularLocation>
</comment>
<gene>
    <name evidence="14" type="ORF">B9G98_00962</name>
</gene>
<name>A0A2T0FEB6_9ASCO</name>
<comment type="pathway">
    <text evidence="2">Protein modification; protein sumoylation.</text>
</comment>
<dbReference type="Pfam" id="PF00179">
    <property type="entry name" value="UQ_con"/>
    <property type="match status" value="1"/>
</dbReference>
<evidence type="ECO:0000256" key="7">
    <source>
        <dbReference type="ARBA" id="ARBA00023242"/>
    </source>
</evidence>
<dbReference type="InterPro" id="IPR023313">
    <property type="entry name" value="UBQ-conjugating_AS"/>
</dbReference>
<feature type="domain" description="UBC core" evidence="13">
    <location>
        <begin position="4"/>
        <end position="157"/>
    </location>
</feature>
<evidence type="ECO:0000259" key="13">
    <source>
        <dbReference type="PROSITE" id="PS50127"/>
    </source>
</evidence>
<dbReference type="GeneID" id="36514711"/>
<dbReference type="PROSITE" id="PS00183">
    <property type="entry name" value="UBC_1"/>
    <property type="match status" value="1"/>
</dbReference>
<dbReference type="InterPro" id="IPR050113">
    <property type="entry name" value="Ub_conjugating_enzyme"/>
</dbReference>
<evidence type="ECO:0000256" key="12">
    <source>
        <dbReference type="RuleBase" id="RU362109"/>
    </source>
</evidence>
<dbReference type="FunFam" id="3.10.110.10:FF:000035">
    <property type="entry name" value="SUMO-conjugating enzyme ubc9"/>
    <property type="match status" value="1"/>
</dbReference>
<accession>A0A2T0FEB6</accession>
<dbReference type="AlphaFoldDB" id="A0A2T0FEB6"/>
<keyword evidence="4 12" id="KW-0547">Nucleotide-binding</keyword>
<keyword evidence="6 12" id="KW-0067">ATP-binding</keyword>
<evidence type="ECO:0000256" key="4">
    <source>
        <dbReference type="ARBA" id="ARBA00022741"/>
    </source>
</evidence>
<comment type="similarity">
    <text evidence="12">Belongs to the ubiquitin-conjugating enzyme family.</text>
</comment>
<dbReference type="GO" id="GO:0005634">
    <property type="term" value="C:nucleus"/>
    <property type="evidence" value="ECO:0007669"/>
    <property type="project" value="UniProtKB-SubCell"/>
</dbReference>
<dbReference type="SUPFAM" id="SSF54495">
    <property type="entry name" value="UBC-like"/>
    <property type="match status" value="1"/>
</dbReference>
<dbReference type="SMART" id="SM00212">
    <property type="entry name" value="UBCc"/>
    <property type="match status" value="1"/>
</dbReference>
<evidence type="ECO:0000256" key="6">
    <source>
        <dbReference type="ARBA" id="ARBA00022840"/>
    </source>
</evidence>
<dbReference type="PANTHER" id="PTHR24067">
    <property type="entry name" value="UBIQUITIN-CONJUGATING ENZYME E2"/>
    <property type="match status" value="1"/>
</dbReference>
<dbReference type="STRING" id="45607.A0A2T0FEB6"/>
<comment type="caution">
    <text evidence="14">The sequence shown here is derived from an EMBL/GenBank/DDBJ whole genome shotgun (WGS) entry which is preliminary data.</text>
</comment>
<keyword evidence="5 12" id="KW-0833">Ubl conjugation pathway</keyword>
<evidence type="ECO:0000256" key="8">
    <source>
        <dbReference type="ARBA" id="ARBA00039165"/>
    </source>
</evidence>
<sequence>MSSLCLSRLQQERKNWRKDHPFGFSAKPVKDEKGGLNLQVWQARIPGKKGTQWEGGVYPVVLEFPQEYPTRPPKCKFDQGFYHPNVYPSGTVCLSLLNESQDWRPAITVRQIVLGIQALLDEPNIHSPAQTTAYNHYKSHPDAYKRMVAEQVKKYADY</sequence>
<feature type="active site" description="Glycyl thioester intermediate" evidence="11">
    <location>
        <position position="93"/>
    </location>
</feature>
<evidence type="ECO:0000256" key="11">
    <source>
        <dbReference type="PROSITE-ProRule" id="PRU10133"/>
    </source>
</evidence>
<dbReference type="InterPro" id="IPR000608">
    <property type="entry name" value="UBC"/>
</dbReference>
<organism evidence="14 15">
    <name type="scientific">Wickerhamiella sorbophila</name>
    <dbReference type="NCBI Taxonomy" id="45607"/>
    <lineage>
        <taxon>Eukaryota</taxon>
        <taxon>Fungi</taxon>
        <taxon>Dikarya</taxon>
        <taxon>Ascomycota</taxon>
        <taxon>Saccharomycotina</taxon>
        <taxon>Dipodascomycetes</taxon>
        <taxon>Dipodascales</taxon>
        <taxon>Trichomonascaceae</taxon>
        <taxon>Wickerhamiella</taxon>
    </lineage>
</organism>
<evidence type="ECO:0000256" key="10">
    <source>
        <dbReference type="ARBA" id="ARBA00081544"/>
    </source>
</evidence>
<dbReference type="EMBL" id="NDIQ01000001">
    <property type="protein sequence ID" value="PRT53342.1"/>
    <property type="molecule type" value="Genomic_DNA"/>
</dbReference>
<evidence type="ECO:0000256" key="5">
    <source>
        <dbReference type="ARBA" id="ARBA00022786"/>
    </source>
</evidence>
<proteinExistence type="inferred from homology"/>
<dbReference type="Proteomes" id="UP000238350">
    <property type="component" value="Unassembled WGS sequence"/>
</dbReference>
<dbReference type="InterPro" id="IPR016135">
    <property type="entry name" value="UBQ-conjugating_enzyme/RWD"/>
</dbReference>
<dbReference type="PROSITE" id="PS50127">
    <property type="entry name" value="UBC_2"/>
    <property type="match status" value="1"/>
</dbReference>
<evidence type="ECO:0000256" key="3">
    <source>
        <dbReference type="ARBA" id="ARBA00022679"/>
    </source>
</evidence>
<reference evidence="14 15" key="1">
    <citation type="submission" date="2017-04" db="EMBL/GenBank/DDBJ databases">
        <title>Genome sequencing of [Candida] sorbophila.</title>
        <authorList>
            <person name="Ahn J.O."/>
        </authorList>
    </citation>
    <scope>NUCLEOTIDE SEQUENCE [LARGE SCALE GENOMIC DNA]</scope>
    <source>
        <strain evidence="14 15">DS02</strain>
    </source>
</reference>
<keyword evidence="3" id="KW-0808">Transferase</keyword>
<dbReference type="Gene3D" id="3.10.110.10">
    <property type="entry name" value="Ubiquitin Conjugating Enzyme"/>
    <property type="match status" value="1"/>
</dbReference>
<dbReference type="GO" id="GO:0019789">
    <property type="term" value="F:SUMO transferase activity"/>
    <property type="evidence" value="ECO:0007669"/>
    <property type="project" value="UniProtKB-ARBA"/>
</dbReference>
<dbReference type="CDD" id="cd23798">
    <property type="entry name" value="UBCc_UBE2I"/>
    <property type="match status" value="1"/>
</dbReference>
<evidence type="ECO:0000313" key="14">
    <source>
        <dbReference type="EMBL" id="PRT53342.1"/>
    </source>
</evidence>
<evidence type="ECO:0000256" key="9">
    <source>
        <dbReference type="ARBA" id="ARBA00044296"/>
    </source>
</evidence>
<dbReference type="GO" id="GO:0005524">
    <property type="term" value="F:ATP binding"/>
    <property type="evidence" value="ECO:0007669"/>
    <property type="project" value="UniProtKB-UniRule"/>
</dbReference>
<dbReference type="RefSeq" id="XP_024663288.1">
    <property type="nucleotide sequence ID" value="XM_024807520.1"/>
</dbReference>